<dbReference type="Proteomes" id="UP001229244">
    <property type="component" value="Unassembled WGS sequence"/>
</dbReference>
<dbReference type="EC" id="3.1.-.-" evidence="2"/>
<keyword evidence="2" id="KW-0547">Nucleotide-binding</keyword>
<evidence type="ECO:0000259" key="1">
    <source>
        <dbReference type="Pfam" id="PF12705"/>
    </source>
</evidence>
<name>A0AAE3VRC7_9HYPH</name>
<organism evidence="2 3">
    <name type="scientific">Amorphus orientalis</name>
    <dbReference type="NCBI Taxonomy" id="649198"/>
    <lineage>
        <taxon>Bacteria</taxon>
        <taxon>Pseudomonadati</taxon>
        <taxon>Pseudomonadota</taxon>
        <taxon>Alphaproteobacteria</taxon>
        <taxon>Hyphomicrobiales</taxon>
        <taxon>Amorphaceae</taxon>
        <taxon>Amorphus</taxon>
    </lineage>
</organism>
<keyword evidence="3" id="KW-1185">Reference proteome</keyword>
<dbReference type="InterPro" id="IPR011604">
    <property type="entry name" value="PDDEXK-like_dom_sf"/>
</dbReference>
<dbReference type="AlphaFoldDB" id="A0AAE3VRC7"/>
<sequence>MPRVYSIAPSTPFLPTLVAALRDGSLWPDGRVPDDPLALADATIYLPTRRAARVLEAAFLADAGSPSVVLPDIRAIGDVAEDLLALDETRAADLGQPVLPPLTRRVAMAGLVRSWATRLHAETLDLLPGETVSVPTSPADAARLATDLLDLMDQVETQEADWAALAQLVPEELAAYWQVTTTFLEVAVTAWPDFLAEQGMMEPAQRRRLLVEAEADRLAASRPKGPVIAAGSTGSIPATARLIATIAGLPTGAVVLPGLDFDLDDAAWTAIDDPADPAFSHPQYGLKQLLRRIGIERSDVRALGPVPTGASAARTTLISSAFRPAATTEAWAAPEANAEAAIAGLALIEAETSREEATAIALALRETLETPGATAALVTPDRAIARRVAAEMKRWEIAVDDSAGRPLGTTTAGLFARLAAATATGGDAHTLIALLKHHQCRIGLDHDVYREGVDALERHVLRGHRVRPGSDGLRAAIAHRRSEWADKAKNLAPLDAAETLVDALSAALAPLEDLTRAAEQVAISAFAAAHLAVVEALAHDPARPDALARTADGRALLTALDGLAQTGGVYFDVLPADWPSLFEALAGDAAVRGPVPTDDRLFVWGPLEARLQSVDRLVVAGLNEGSWPAAVEIGPWMSRPMMTAFGLEPPERRIGLAAHDVAQALGARDVVLTRARRVSGTPTVASRWLQRLRTVAGPTASEAIAARGRTYLDWASALDAPSGPPVPAPRPAPAPPVVDRPDRLSVTEIATLIRDPYAIYARHLLRLKPLDPIAPPLEASERGTLIHDVLARFVAEWTGPFDATAVAALVEMGREAFTKLDEAEVAALWLPRFARIAEAFVAREATLATRIRSRLVEIRGRLERPTPAGPVTVAGRADRVDLLSDGTVALYDYKTGSSPSAQEVAAHLEPQLTLEALMLREGGLESVPADQTVSDIAYIELKGAREPLTVRSILDNKAGKDAATLVAEVDQKLRALLSAYAMDGSVYLSRARIQREKSFGGDYDHLARAREWALSVEGGE</sequence>
<dbReference type="NCBIfam" id="TIGR02786">
    <property type="entry name" value="addB_alphas"/>
    <property type="match status" value="1"/>
</dbReference>
<dbReference type="Gene3D" id="3.90.320.10">
    <property type="match status" value="1"/>
</dbReference>
<dbReference type="RefSeq" id="WP_306886627.1">
    <property type="nucleotide sequence ID" value="NZ_JAUSUL010000003.1"/>
</dbReference>
<dbReference type="EMBL" id="JAUSUL010000003">
    <property type="protein sequence ID" value="MDQ0316748.1"/>
    <property type="molecule type" value="Genomic_DNA"/>
</dbReference>
<evidence type="ECO:0000313" key="2">
    <source>
        <dbReference type="EMBL" id="MDQ0316748.1"/>
    </source>
</evidence>
<dbReference type="EC" id="3.6.4.12" evidence="2"/>
<keyword evidence="2" id="KW-0378">Hydrolase</keyword>
<dbReference type="GO" id="GO:0016787">
    <property type="term" value="F:hydrolase activity"/>
    <property type="evidence" value="ECO:0007669"/>
    <property type="project" value="UniProtKB-KW"/>
</dbReference>
<protein>
    <submittedName>
        <fullName evidence="2">ATP-dependent helicase/nuclease subunit B</fullName>
        <ecNumber evidence="2">3.1.-.-</ecNumber>
        <ecNumber evidence="2">3.6.4.12</ecNumber>
    </submittedName>
</protein>
<dbReference type="Pfam" id="PF12705">
    <property type="entry name" value="PDDEXK_1"/>
    <property type="match status" value="1"/>
</dbReference>
<reference evidence="2" key="1">
    <citation type="submission" date="2023-07" db="EMBL/GenBank/DDBJ databases">
        <title>Genomic Encyclopedia of Type Strains, Phase IV (KMG-IV): sequencing the most valuable type-strain genomes for metagenomic binning, comparative biology and taxonomic classification.</title>
        <authorList>
            <person name="Goeker M."/>
        </authorList>
    </citation>
    <scope>NUCLEOTIDE SEQUENCE</scope>
    <source>
        <strain evidence="2">DSM 21202</strain>
    </source>
</reference>
<proteinExistence type="predicted"/>
<dbReference type="GO" id="GO:0003678">
    <property type="term" value="F:DNA helicase activity"/>
    <property type="evidence" value="ECO:0007669"/>
    <property type="project" value="UniProtKB-EC"/>
</dbReference>
<keyword evidence="2" id="KW-0067">ATP-binding</keyword>
<feature type="domain" description="PD-(D/E)XK endonuclease-like" evidence="1">
    <location>
        <begin position="743"/>
        <end position="974"/>
    </location>
</feature>
<gene>
    <name evidence="2" type="ORF">J2S73_003224</name>
</gene>
<dbReference type="InterPro" id="IPR027417">
    <property type="entry name" value="P-loop_NTPase"/>
</dbReference>
<dbReference type="InterPro" id="IPR038726">
    <property type="entry name" value="PDDEXK_AddAB-type"/>
</dbReference>
<accession>A0AAE3VRC7</accession>
<evidence type="ECO:0000313" key="3">
    <source>
        <dbReference type="Proteomes" id="UP001229244"/>
    </source>
</evidence>
<dbReference type="InterPro" id="IPR014153">
    <property type="entry name" value="Ds_break_AddB"/>
</dbReference>
<comment type="caution">
    <text evidence="2">The sequence shown here is derived from an EMBL/GenBank/DDBJ whole genome shotgun (WGS) entry which is preliminary data.</text>
</comment>
<keyword evidence="2" id="KW-0347">Helicase</keyword>
<dbReference type="SUPFAM" id="SSF52540">
    <property type="entry name" value="P-loop containing nucleoside triphosphate hydrolases"/>
    <property type="match status" value="1"/>
</dbReference>